<sequence length="145" mass="16023">MSTAPAASGLDYLDLSYRPDLRVLTVRWLRSVSFPELQAGFRQALDMALACQAAYWLVDVRRRTEIDAIPSTWVAQHLLPEAAAGLAPATLYVAYLLSPVRAEQIVTNPALQAATAQAQAPTQPYRLETFIDEGPAVQWLLSKRQ</sequence>
<dbReference type="EMBL" id="BAABHA010000001">
    <property type="protein sequence ID" value="GAA4373579.1"/>
    <property type="molecule type" value="Genomic_DNA"/>
</dbReference>
<gene>
    <name evidence="1" type="ORF">GCM10023186_04330</name>
</gene>
<dbReference type="RefSeq" id="WP_345220944.1">
    <property type="nucleotide sequence ID" value="NZ_BAABHA010000001.1"/>
</dbReference>
<keyword evidence="2" id="KW-1185">Reference proteome</keyword>
<evidence type="ECO:0008006" key="3">
    <source>
        <dbReference type="Google" id="ProtNLM"/>
    </source>
</evidence>
<accession>A0ABP8IUB2</accession>
<reference evidence="2" key="1">
    <citation type="journal article" date="2019" name="Int. J. Syst. Evol. Microbiol.">
        <title>The Global Catalogue of Microorganisms (GCM) 10K type strain sequencing project: providing services to taxonomists for standard genome sequencing and annotation.</title>
        <authorList>
            <consortium name="The Broad Institute Genomics Platform"/>
            <consortium name="The Broad Institute Genome Sequencing Center for Infectious Disease"/>
            <person name="Wu L."/>
            <person name="Ma J."/>
        </authorList>
    </citation>
    <scope>NUCLEOTIDE SEQUENCE [LARGE SCALE GENOMIC DNA]</scope>
    <source>
        <strain evidence="2">JCM 17924</strain>
    </source>
</reference>
<name>A0ABP8IUB2_9BACT</name>
<organism evidence="1 2">
    <name type="scientific">Hymenobacter koreensis</name>
    <dbReference type="NCBI Taxonomy" id="1084523"/>
    <lineage>
        <taxon>Bacteria</taxon>
        <taxon>Pseudomonadati</taxon>
        <taxon>Bacteroidota</taxon>
        <taxon>Cytophagia</taxon>
        <taxon>Cytophagales</taxon>
        <taxon>Hymenobacteraceae</taxon>
        <taxon>Hymenobacter</taxon>
    </lineage>
</organism>
<dbReference type="Proteomes" id="UP001500454">
    <property type="component" value="Unassembled WGS sequence"/>
</dbReference>
<evidence type="ECO:0000313" key="1">
    <source>
        <dbReference type="EMBL" id="GAA4373579.1"/>
    </source>
</evidence>
<evidence type="ECO:0000313" key="2">
    <source>
        <dbReference type="Proteomes" id="UP001500454"/>
    </source>
</evidence>
<protein>
    <recommendedName>
        <fullName evidence="3">STAS/SEC14 domain-containing protein</fullName>
    </recommendedName>
</protein>
<proteinExistence type="predicted"/>
<comment type="caution">
    <text evidence="1">The sequence shown here is derived from an EMBL/GenBank/DDBJ whole genome shotgun (WGS) entry which is preliminary data.</text>
</comment>